<dbReference type="InParanoid" id="A0A409VYM0"/>
<gene>
    <name evidence="3" type="ORF">CVT25_002784</name>
</gene>
<dbReference type="Pfam" id="PF24883">
    <property type="entry name" value="NPHP3_N"/>
    <property type="match status" value="1"/>
</dbReference>
<dbReference type="InterPro" id="IPR056884">
    <property type="entry name" value="NPHP3-like_N"/>
</dbReference>
<dbReference type="PANTHER" id="PTHR10039">
    <property type="entry name" value="AMELOGENIN"/>
    <property type="match status" value="1"/>
</dbReference>
<dbReference type="STRING" id="93625.A0A409VYM0"/>
<dbReference type="SUPFAM" id="SSF52540">
    <property type="entry name" value="P-loop containing nucleoside triphosphate hydrolases"/>
    <property type="match status" value="1"/>
</dbReference>
<comment type="caution">
    <text evidence="3">The sequence shown here is derived from an EMBL/GenBank/DDBJ whole genome shotgun (WGS) entry which is preliminary data.</text>
</comment>
<sequence>MKELLIIAVGLAALNQRIAHGAVFDSAERYPPGKCHPGTRARAIAEILSWIDDPTPSESVLWIHGSMGVGKSAVMQSIAEILFAEKKNQYGGSFFFSRGVEGRDNGNLLFATLAYQLAVHNPSLGTHIDKAMTRDPSLPTKSMDVQLRDLIIRPMHECWTESVTILGPVILIDGLDECHDSDSQCTVLALVAESIGTPHIPLRFLIASRPEYWIRDCFVGLPLSSSTRKISLNNPESGTNDDIEKYLTDKFDDIYVRNSRFMGNVKRPWPSTEVIDRLVRDASGQFVYASTVLKFIGKAFCDPRKQLDIILSPGPFRSIAFSELDKLYTIILSQFPRPESLRSVLGGLLLSMSPAAMEFYLGVDPTEVAIVLDFLSSLVTDDRLDWPKDDDELTQLYGAESHISFSHLSFREFLQDHSRAGPYFSDQAAICDQVAISYLRFVDMGLSQKECSNDCHW</sequence>
<dbReference type="Proteomes" id="UP000283269">
    <property type="component" value="Unassembled WGS sequence"/>
</dbReference>
<accession>A0A409VYM0</accession>
<protein>
    <recommendedName>
        <fullName evidence="2">Nephrocystin 3-like N-terminal domain-containing protein</fullName>
    </recommendedName>
</protein>
<evidence type="ECO:0000256" key="1">
    <source>
        <dbReference type="ARBA" id="ARBA00022737"/>
    </source>
</evidence>
<keyword evidence="4" id="KW-1185">Reference proteome</keyword>
<dbReference type="AlphaFoldDB" id="A0A409VYM0"/>
<feature type="domain" description="Nephrocystin 3-like N-terminal" evidence="2">
    <location>
        <begin position="46"/>
        <end position="209"/>
    </location>
</feature>
<evidence type="ECO:0000259" key="2">
    <source>
        <dbReference type="Pfam" id="PF24883"/>
    </source>
</evidence>
<keyword evidence="1" id="KW-0677">Repeat</keyword>
<dbReference type="PANTHER" id="PTHR10039:SF14">
    <property type="entry name" value="NACHT DOMAIN-CONTAINING PROTEIN"/>
    <property type="match status" value="1"/>
</dbReference>
<dbReference type="Gene3D" id="3.40.50.300">
    <property type="entry name" value="P-loop containing nucleotide triphosphate hydrolases"/>
    <property type="match status" value="1"/>
</dbReference>
<organism evidence="3 4">
    <name type="scientific">Psilocybe cyanescens</name>
    <dbReference type="NCBI Taxonomy" id="93625"/>
    <lineage>
        <taxon>Eukaryota</taxon>
        <taxon>Fungi</taxon>
        <taxon>Dikarya</taxon>
        <taxon>Basidiomycota</taxon>
        <taxon>Agaricomycotina</taxon>
        <taxon>Agaricomycetes</taxon>
        <taxon>Agaricomycetidae</taxon>
        <taxon>Agaricales</taxon>
        <taxon>Agaricineae</taxon>
        <taxon>Strophariaceae</taxon>
        <taxon>Psilocybe</taxon>
    </lineage>
</organism>
<dbReference type="EMBL" id="NHYD01003867">
    <property type="protein sequence ID" value="PPQ71356.1"/>
    <property type="molecule type" value="Genomic_DNA"/>
</dbReference>
<proteinExistence type="predicted"/>
<reference evidence="3 4" key="1">
    <citation type="journal article" date="2018" name="Evol. Lett.">
        <title>Horizontal gene cluster transfer increased hallucinogenic mushroom diversity.</title>
        <authorList>
            <person name="Reynolds H.T."/>
            <person name="Vijayakumar V."/>
            <person name="Gluck-Thaler E."/>
            <person name="Korotkin H.B."/>
            <person name="Matheny P.B."/>
            <person name="Slot J.C."/>
        </authorList>
    </citation>
    <scope>NUCLEOTIDE SEQUENCE [LARGE SCALE GENOMIC DNA]</scope>
    <source>
        <strain evidence="3 4">2631</strain>
    </source>
</reference>
<evidence type="ECO:0000313" key="4">
    <source>
        <dbReference type="Proteomes" id="UP000283269"/>
    </source>
</evidence>
<evidence type="ECO:0000313" key="3">
    <source>
        <dbReference type="EMBL" id="PPQ71356.1"/>
    </source>
</evidence>
<dbReference type="OrthoDB" id="2928561at2759"/>
<name>A0A409VYM0_PSICY</name>
<dbReference type="InterPro" id="IPR027417">
    <property type="entry name" value="P-loop_NTPase"/>
</dbReference>